<evidence type="ECO:0008006" key="4">
    <source>
        <dbReference type="Google" id="ProtNLM"/>
    </source>
</evidence>
<comment type="caution">
    <text evidence="2">The sequence shown here is derived from an EMBL/GenBank/DDBJ whole genome shotgun (WGS) entry which is preliminary data.</text>
</comment>
<dbReference type="EMBL" id="BMMZ01000001">
    <property type="protein sequence ID" value="GGL50782.1"/>
    <property type="molecule type" value="Genomic_DNA"/>
</dbReference>
<reference evidence="2" key="1">
    <citation type="journal article" date="2014" name="Int. J. Syst. Evol. Microbiol.">
        <title>Complete genome sequence of Corynebacterium casei LMG S-19264T (=DSM 44701T), isolated from a smear-ripened cheese.</title>
        <authorList>
            <consortium name="US DOE Joint Genome Institute (JGI-PGF)"/>
            <person name="Walter F."/>
            <person name="Albersmeier A."/>
            <person name="Kalinowski J."/>
            <person name="Ruckert C."/>
        </authorList>
    </citation>
    <scope>NUCLEOTIDE SEQUENCE</scope>
    <source>
        <strain evidence="2">CGMCC 4.7306</strain>
    </source>
</reference>
<feature type="transmembrane region" description="Helical" evidence="1">
    <location>
        <begin position="99"/>
        <end position="119"/>
    </location>
</feature>
<keyword evidence="1" id="KW-1133">Transmembrane helix</keyword>
<feature type="transmembrane region" description="Helical" evidence="1">
    <location>
        <begin position="140"/>
        <end position="159"/>
    </location>
</feature>
<reference evidence="2" key="2">
    <citation type="submission" date="2020-09" db="EMBL/GenBank/DDBJ databases">
        <authorList>
            <person name="Sun Q."/>
            <person name="Zhou Y."/>
        </authorList>
    </citation>
    <scope>NUCLEOTIDE SEQUENCE</scope>
    <source>
        <strain evidence="2">CGMCC 4.7306</strain>
    </source>
</reference>
<organism evidence="2 3">
    <name type="scientific">Microlunatus endophyticus</name>
    <dbReference type="NCBI Taxonomy" id="1716077"/>
    <lineage>
        <taxon>Bacteria</taxon>
        <taxon>Bacillati</taxon>
        <taxon>Actinomycetota</taxon>
        <taxon>Actinomycetes</taxon>
        <taxon>Propionibacteriales</taxon>
        <taxon>Propionibacteriaceae</taxon>
        <taxon>Microlunatus</taxon>
    </lineage>
</organism>
<protein>
    <recommendedName>
        <fullName evidence="4">DUF2752 domain-containing protein</fullName>
    </recommendedName>
</protein>
<feature type="transmembrane region" description="Helical" evidence="1">
    <location>
        <begin position="39"/>
        <end position="58"/>
    </location>
</feature>
<dbReference type="AlphaFoldDB" id="A0A917VZT8"/>
<dbReference type="Proteomes" id="UP000613840">
    <property type="component" value="Unassembled WGS sequence"/>
</dbReference>
<dbReference type="InterPro" id="IPR021215">
    <property type="entry name" value="DUF2752"/>
</dbReference>
<keyword evidence="1" id="KW-0812">Transmembrane</keyword>
<evidence type="ECO:0000313" key="2">
    <source>
        <dbReference type="EMBL" id="GGL50782.1"/>
    </source>
</evidence>
<evidence type="ECO:0000313" key="3">
    <source>
        <dbReference type="Proteomes" id="UP000613840"/>
    </source>
</evidence>
<dbReference type="Pfam" id="PF10825">
    <property type="entry name" value="DUF2752"/>
    <property type="match status" value="1"/>
</dbReference>
<keyword evidence="3" id="KW-1185">Reference proteome</keyword>
<proteinExistence type="predicted"/>
<evidence type="ECO:0000256" key="1">
    <source>
        <dbReference type="SAM" id="Phobius"/>
    </source>
</evidence>
<accession>A0A917VZT8</accession>
<keyword evidence="1" id="KW-0472">Membrane</keyword>
<sequence length="163" mass="17068">MDNGSMPSAPLPAQPLGVAGAGVAQPAAYRMRPFEAVRAVKSLGIFVGFGLAVSGLYATTGIGFPCPLRAVTGWECPLCGGTRLGSSLLHGHIRQAFDYNPVVFIGLIVMTILGGIWIVEALGGPKVRPPRRIADRLVRVHPTVWAAIAVAAGLAYTLVRNLV</sequence>
<gene>
    <name evidence="2" type="ORF">GCM10011575_06310</name>
</gene>
<name>A0A917VZT8_9ACTN</name>